<protein>
    <submittedName>
        <fullName evidence="9">Peptide/nickel transport system permease protein</fullName>
    </submittedName>
</protein>
<accession>A0A1I6CR26</accession>
<sequence>MPGRALRRIAVTLPTVLLISFVIFALLDAAPGDPMAQMPLTIPPDVRAAMREALGLDAPMLTQFGHWLWQFFVIEPLHLMDRLLGTGLAGESARVISWQTRAPVMDTVIERLPQTLWVVGLGYLIGVLIALPAGIYAAARPHSRFDRIATLLATLGFSLPTFFTGVLLIVVFSVGLGWFPSIYDTTLRVTSLDTLGQQLRQMVLPVSVIALYNAAQISRFMRAAMRDALQEGHIRTARAKGLSERAVVLGHALRGAMLPVVTVLALGAPQVFAGAIITEQVFRVNGLGQLLITAIQANDLPMVQTLTVIFALLIVAANLLADLAYGLLDPRIKAGVDRHHGRG</sequence>
<dbReference type="Pfam" id="PF19300">
    <property type="entry name" value="BPD_transp_1_N"/>
    <property type="match status" value="1"/>
</dbReference>
<evidence type="ECO:0000313" key="10">
    <source>
        <dbReference type="Proteomes" id="UP000199302"/>
    </source>
</evidence>
<evidence type="ECO:0000313" key="9">
    <source>
        <dbReference type="EMBL" id="SFQ95620.1"/>
    </source>
</evidence>
<evidence type="ECO:0000256" key="3">
    <source>
        <dbReference type="ARBA" id="ARBA00022475"/>
    </source>
</evidence>
<dbReference type="PANTHER" id="PTHR30465">
    <property type="entry name" value="INNER MEMBRANE ABC TRANSPORTER"/>
    <property type="match status" value="1"/>
</dbReference>
<dbReference type="PROSITE" id="PS50928">
    <property type="entry name" value="ABC_TM1"/>
    <property type="match status" value="1"/>
</dbReference>
<dbReference type="GO" id="GO:0055085">
    <property type="term" value="P:transmembrane transport"/>
    <property type="evidence" value="ECO:0007669"/>
    <property type="project" value="InterPro"/>
</dbReference>
<dbReference type="RefSeq" id="WP_092075757.1">
    <property type="nucleotide sequence ID" value="NZ_FOYI01000001.1"/>
</dbReference>
<evidence type="ECO:0000256" key="1">
    <source>
        <dbReference type="ARBA" id="ARBA00004651"/>
    </source>
</evidence>
<feature type="transmembrane region" description="Helical" evidence="7">
    <location>
        <begin position="308"/>
        <end position="328"/>
    </location>
</feature>
<keyword evidence="6 7" id="KW-0472">Membrane</keyword>
<keyword evidence="4 7" id="KW-0812">Transmembrane</keyword>
<dbReference type="Pfam" id="PF00528">
    <property type="entry name" value="BPD_transp_1"/>
    <property type="match status" value="1"/>
</dbReference>
<dbReference type="PANTHER" id="PTHR30465:SF97">
    <property type="entry name" value="OPPB IN A BINDING PROTEIN-DEPENDENT TRANSPORT SYSTEM"/>
    <property type="match status" value="1"/>
</dbReference>
<dbReference type="SUPFAM" id="SSF161098">
    <property type="entry name" value="MetI-like"/>
    <property type="match status" value="1"/>
</dbReference>
<feature type="transmembrane region" description="Helical" evidence="7">
    <location>
        <begin position="151"/>
        <end position="179"/>
    </location>
</feature>
<gene>
    <name evidence="9" type="ORF">SAMN04515673_101226</name>
</gene>
<dbReference type="EMBL" id="FOYI01000001">
    <property type="protein sequence ID" value="SFQ95620.1"/>
    <property type="molecule type" value="Genomic_DNA"/>
</dbReference>
<reference evidence="9 10" key="1">
    <citation type="submission" date="2016-10" db="EMBL/GenBank/DDBJ databases">
        <authorList>
            <person name="de Groot N.N."/>
        </authorList>
    </citation>
    <scope>NUCLEOTIDE SEQUENCE [LARGE SCALE GENOMIC DNA]</scope>
    <source>
        <strain evidence="10">KMM 9023,NRIC 0796,JCM 17311,KCTC 23692</strain>
    </source>
</reference>
<comment type="subcellular location">
    <subcellularLocation>
        <location evidence="1 7">Cell membrane</location>
        <topology evidence="1 7">Multi-pass membrane protein</topology>
    </subcellularLocation>
</comment>
<feature type="domain" description="ABC transmembrane type-1" evidence="8">
    <location>
        <begin position="112"/>
        <end position="321"/>
    </location>
</feature>
<evidence type="ECO:0000256" key="5">
    <source>
        <dbReference type="ARBA" id="ARBA00022989"/>
    </source>
</evidence>
<dbReference type="InterPro" id="IPR035906">
    <property type="entry name" value="MetI-like_sf"/>
</dbReference>
<evidence type="ECO:0000256" key="6">
    <source>
        <dbReference type="ARBA" id="ARBA00023136"/>
    </source>
</evidence>
<dbReference type="OrthoDB" id="9807402at2"/>
<evidence type="ECO:0000256" key="2">
    <source>
        <dbReference type="ARBA" id="ARBA00022448"/>
    </source>
</evidence>
<feature type="transmembrane region" description="Helical" evidence="7">
    <location>
        <begin position="255"/>
        <end position="277"/>
    </location>
</feature>
<name>A0A1I6CR26_9RHOB</name>
<evidence type="ECO:0000256" key="7">
    <source>
        <dbReference type="RuleBase" id="RU363032"/>
    </source>
</evidence>
<dbReference type="STRING" id="871652.SAMN04515673_101226"/>
<dbReference type="GO" id="GO:0005886">
    <property type="term" value="C:plasma membrane"/>
    <property type="evidence" value="ECO:0007669"/>
    <property type="project" value="UniProtKB-SubCell"/>
</dbReference>
<organism evidence="9 10">
    <name type="scientific">Poseidonocella sedimentorum</name>
    <dbReference type="NCBI Taxonomy" id="871652"/>
    <lineage>
        <taxon>Bacteria</taxon>
        <taxon>Pseudomonadati</taxon>
        <taxon>Pseudomonadota</taxon>
        <taxon>Alphaproteobacteria</taxon>
        <taxon>Rhodobacterales</taxon>
        <taxon>Roseobacteraceae</taxon>
        <taxon>Poseidonocella</taxon>
    </lineage>
</organism>
<keyword evidence="3" id="KW-1003">Cell membrane</keyword>
<feature type="transmembrane region" description="Helical" evidence="7">
    <location>
        <begin position="115"/>
        <end position="139"/>
    </location>
</feature>
<proteinExistence type="inferred from homology"/>
<evidence type="ECO:0000256" key="4">
    <source>
        <dbReference type="ARBA" id="ARBA00022692"/>
    </source>
</evidence>
<dbReference type="InterPro" id="IPR045621">
    <property type="entry name" value="BPD_transp_1_N"/>
</dbReference>
<keyword evidence="2 7" id="KW-0813">Transport</keyword>
<dbReference type="InterPro" id="IPR000515">
    <property type="entry name" value="MetI-like"/>
</dbReference>
<comment type="similarity">
    <text evidence="7">Belongs to the binding-protein-dependent transport system permease family.</text>
</comment>
<dbReference type="AlphaFoldDB" id="A0A1I6CR26"/>
<feature type="transmembrane region" description="Helical" evidence="7">
    <location>
        <begin position="199"/>
        <end position="215"/>
    </location>
</feature>
<dbReference type="Gene3D" id="1.10.3720.10">
    <property type="entry name" value="MetI-like"/>
    <property type="match status" value="1"/>
</dbReference>
<keyword evidence="5 7" id="KW-1133">Transmembrane helix</keyword>
<dbReference type="Proteomes" id="UP000199302">
    <property type="component" value="Unassembled WGS sequence"/>
</dbReference>
<dbReference type="CDD" id="cd06261">
    <property type="entry name" value="TM_PBP2"/>
    <property type="match status" value="1"/>
</dbReference>
<keyword evidence="10" id="KW-1185">Reference proteome</keyword>
<evidence type="ECO:0000259" key="8">
    <source>
        <dbReference type="PROSITE" id="PS50928"/>
    </source>
</evidence>